<dbReference type="WBParaSite" id="Pan_g5407.t1">
    <property type="protein sequence ID" value="Pan_g5407.t1"/>
    <property type="gene ID" value="Pan_g5407"/>
</dbReference>
<accession>A0A7E4ZZI4</accession>
<proteinExistence type="predicted"/>
<reference evidence="2" key="2">
    <citation type="submission" date="2020-10" db="UniProtKB">
        <authorList>
            <consortium name="WormBaseParasite"/>
        </authorList>
    </citation>
    <scope>IDENTIFICATION</scope>
</reference>
<dbReference type="Proteomes" id="UP000492821">
    <property type="component" value="Unassembled WGS sequence"/>
</dbReference>
<dbReference type="AlphaFoldDB" id="A0A7E4ZZI4"/>
<keyword evidence="1" id="KW-1185">Reference proteome</keyword>
<evidence type="ECO:0000313" key="1">
    <source>
        <dbReference type="Proteomes" id="UP000492821"/>
    </source>
</evidence>
<protein>
    <submittedName>
        <fullName evidence="2">Uncharacterized protein</fullName>
    </submittedName>
</protein>
<sequence length="108" mass="11308">MEASQIVSYGGRGYSLLSFRHLQSRTLTCPELGAPAFLGPGSGAKIRVLGPGSGGSGAEAPKIWLRREDPERSLRNFENGSGSGAGGSVFSDPGLFLRQNCAKLVANR</sequence>
<organism evidence="1 2">
    <name type="scientific">Panagrellus redivivus</name>
    <name type="common">Microworm</name>
    <dbReference type="NCBI Taxonomy" id="6233"/>
    <lineage>
        <taxon>Eukaryota</taxon>
        <taxon>Metazoa</taxon>
        <taxon>Ecdysozoa</taxon>
        <taxon>Nematoda</taxon>
        <taxon>Chromadorea</taxon>
        <taxon>Rhabditida</taxon>
        <taxon>Tylenchina</taxon>
        <taxon>Panagrolaimomorpha</taxon>
        <taxon>Panagrolaimoidea</taxon>
        <taxon>Panagrolaimidae</taxon>
        <taxon>Panagrellus</taxon>
    </lineage>
</organism>
<evidence type="ECO:0000313" key="2">
    <source>
        <dbReference type="WBParaSite" id="Pan_g5407.t1"/>
    </source>
</evidence>
<reference evidence="1" key="1">
    <citation type="journal article" date="2013" name="Genetics">
        <title>The draft genome and transcriptome of Panagrellus redivivus are shaped by the harsh demands of a free-living lifestyle.</title>
        <authorList>
            <person name="Srinivasan J."/>
            <person name="Dillman A.R."/>
            <person name="Macchietto M.G."/>
            <person name="Heikkinen L."/>
            <person name="Lakso M."/>
            <person name="Fracchia K.M."/>
            <person name="Antoshechkin I."/>
            <person name="Mortazavi A."/>
            <person name="Wong G."/>
            <person name="Sternberg P.W."/>
        </authorList>
    </citation>
    <scope>NUCLEOTIDE SEQUENCE [LARGE SCALE GENOMIC DNA]</scope>
    <source>
        <strain evidence="1">MT8872</strain>
    </source>
</reference>
<name>A0A7E4ZZI4_PANRE</name>